<dbReference type="PANTHER" id="PTHR43102">
    <property type="entry name" value="SLR1143 PROTEIN"/>
    <property type="match status" value="1"/>
</dbReference>
<name>A0A4R4A5W8_MARGR</name>
<organism evidence="2 3">
    <name type="scientific">Marichromatium gracile</name>
    <name type="common">Chromatium gracile</name>
    <dbReference type="NCBI Taxonomy" id="1048"/>
    <lineage>
        <taxon>Bacteria</taxon>
        <taxon>Pseudomonadati</taxon>
        <taxon>Pseudomonadota</taxon>
        <taxon>Gammaproteobacteria</taxon>
        <taxon>Chromatiales</taxon>
        <taxon>Chromatiaceae</taxon>
        <taxon>Marichromatium</taxon>
    </lineage>
</organism>
<dbReference type="Proteomes" id="UP000295247">
    <property type="component" value="Unassembled WGS sequence"/>
</dbReference>
<proteinExistence type="predicted"/>
<dbReference type="PANTHER" id="PTHR43102:SF2">
    <property type="entry name" value="GAF DOMAIN-CONTAINING PROTEIN"/>
    <property type="match status" value="1"/>
</dbReference>
<sequence length="173" mass="18960">MGVKRGIMSEDSNEADRLAALARYGLLDTPPEEGFDRLTRVAAFLFSAPIALISLVDRDRQWFKSACGLAGRETPREWAFCAHAIRGTEVMVVPDATRDPRFCDNPLVTGPPHIRFYAGAPLLTADGFALGTLCVIDATPRPGMSGGHQLILRDLARLTMDLLELRQMRGGIH</sequence>
<evidence type="ECO:0000259" key="1">
    <source>
        <dbReference type="SMART" id="SM00065"/>
    </source>
</evidence>
<evidence type="ECO:0000313" key="3">
    <source>
        <dbReference type="Proteomes" id="UP000295247"/>
    </source>
</evidence>
<dbReference type="EMBL" id="SMDC01000012">
    <property type="protein sequence ID" value="TCW34162.1"/>
    <property type="molecule type" value="Genomic_DNA"/>
</dbReference>
<reference evidence="2 3" key="1">
    <citation type="submission" date="2019-03" db="EMBL/GenBank/DDBJ databases">
        <title>Genomic Encyclopedia of Type Strains, Phase IV (KMG-IV): sequencing the most valuable type-strain genomes for metagenomic binning, comparative biology and taxonomic classification.</title>
        <authorList>
            <person name="Goeker M."/>
        </authorList>
    </citation>
    <scope>NUCLEOTIDE SEQUENCE [LARGE SCALE GENOMIC DNA]</scope>
    <source>
        <strain evidence="2 3">DSM 203</strain>
    </source>
</reference>
<dbReference type="InterPro" id="IPR029016">
    <property type="entry name" value="GAF-like_dom_sf"/>
</dbReference>
<dbReference type="SUPFAM" id="SSF55781">
    <property type="entry name" value="GAF domain-like"/>
    <property type="match status" value="1"/>
</dbReference>
<evidence type="ECO:0000313" key="2">
    <source>
        <dbReference type="EMBL" id="TCW34162.1"/>
    </source>
</evidence>
<comment type="caution">
    <text evidence="2">The sequence shown here is derived from an EMBL/GenBank/DDBJ whole genome shotgun (WGS) entry which is preliminary data.</text>
</comment>
<dbReference type="Gene3D" id="3.30.450.40">
    <property type="match status" value="1"/>
</dbReference>
<accession>A0A4R4A5W8</accession>
<dbReference type="AlphaFoldDB" id="A0A4R4A5W8"/>
<dbReference type="SMART" id="SM00065">
    <property type="entry name" value="GAF"/>
    <property type="match status" value="1"/>
</dbReference>
<dbReference type="InterPro" id="IPR003018">
    <property type="entry name" value="GAF"/>
</dbReference>
<protein>
    <submittedName>
        <fullName evidence="2">GAF domain-containing protein</fullName>
    </submittedName>
</protein>
<feature type="domain" description="GAF" evidence="1">
    <location>
        <begin position="30"/>
        <end position="173"/>
    </location>
</feature>
<gene>
    <name evidence="2" type="ORF">EDC29_11214</name>
</gene>
<dbReference type="Pfam" id="PF01590">
    <property type="entry name" value="GAF"/>
    <property type="match status" value="1"/>
</dbReference>